<evidence type="ECO:0000313" key="3">
    <source>
        <dbReference type="EMBL" id="AIS53558.1"/>
    </source>
</evidence>
<dbReference type="HOGENOM" id="CLU_582578_0_0_9"/>
<evidence type="ECO:0000259" key="2">
    <source>
        <dbReference type="Pfam" id="PF01471"/>
    </source>
</evidence>
<name>A0A097AUT7_THEKI</name>
<feature type="domain" description="Peptidoglycan binding-like" evidence="2">
    <location>
        <begin position="2"/>
        <end position="43"/>
    </location>
</feature>
<proteinExistence type="predicted"/>
<protein>
    <submittedName>
        <fullName evidence="3">Peptidoglycan-binding domain-containing protein</fullName>
    </submittedName>
</protein>
<organism evidence="3 4">
    <name type="scientific">Thermoanaerobacter kivui</name>
    <name type="common">Acetogenium kivui</name>
    <dbReference type="NCBI Taxonomy" id="2325"/>
    <lineage>
        <taxon>Bacteria</taxon>
        <taxon>Bacillati</taxon>
        <taxon>Bacillota</taxon>
        <taxon>Clostridia</taxon>
        <taxon>Thermoanaerobacterales</taxon>
        <taxon>Thermoanaerobacteraceae</taxon>
        <taxon>Thermoanaerobacter</taxon>
    </lineage>
</organism>
<feature type="compositionally biased region" description="Polar residues" evidence="1">
    <location>
        <begin position="51"/>
        <end position="63"/>
    </location>
</feature>
<dbReference type="Gene3D" id="1.10.101.10">
    <property type="entry name" value="PGBD-like superfamily/PGBD"/>
    <property type="match status" value="1"/>
</dbReference>
<keyword evidence="4" id="KW-1185">Reference proteome</keyword>
<dbReference type="Pfam" id="PF01471">
    <property type="entry name" value="PG_binding_1"/>
    <property type="match status" value="1"/>
</dbReference>
<accession>A0A097AUT7</accession>
<evidence type="ECO:0000256" key="1">
    <source>
        <dbReference type="SAM" id="MobiDB-lite"/>
    </source>
</evidence>
<dbReference type="InterPro" id="IPR036365">
    <property type="entry name" value="PGBD-like_sf"/>
</dbReference>
<dbReference type="eggNOG" id="COG3409">
    <property type="taxonomic scope" value="Bacteria"/>
</dbReference>
<gene>
    <name evidence="3" type="ORF">TKV_c24400</name>
</gene>
<feature type="region of interest" description="Disordered" evidence="1">
    <location>
        <begin position="51"/>
        <end position="132"/>
    </location>
</feature>
<sequence>MGYTTGGVDGIFGKNTDAAIRAFQKANGLTPDGIIGPKTLQALTKAANSISSASATPKSNTAAATVKPVTLSSGSTTPVQQKSSSTYQTPQNTTNTKTASTSYVIQTSTNKSYSGSTTPVPSNPVTSNTVASNKTYSNSASTVPALNGSSTAKSVPVNTATISAGNGTAVYKSASASPSVIPTGGSNTPSSAKNNAVITAYTAYSKSGSTTPVQTNGRLYPSYLKSGSVTPYRSASTTPITYSKNGSTTPIAGGSTTPRINILAGQINGSTTPQNYKVYNKNGQITTNQQNVNTVTVLKNFGEGIGDAVVDTLKGVWTIATHPVETAQGIAYAATHPVETANAIKEEAIKTYNDFKTGDANTKSKIAGRIVGEVGLAVVGTKGIDKGIKAVKEATVIAGTAKTAETAVDITKAGKAAGVAEKVVEKISKAVPKIESTSVKETAISPSKLAQMAQGTKDYPGIDRFRDIT</sequence>
<dbReference type="eggNOG" id="COG5444">
    <property type="taxonomic scope" value="Bacteria"/>
</dbReference>
<reference evidence="4" key="1">
    <citation type="journal article" date="2015" name="Genome Announc.">
        <title>Whole-Genome Sequences of 80 Environmental and Clinical Isolates of Burkholderia pseudomallei.</title>
        <authorList>
            <person name="Johnson S.L."/>
            <person name="Baker A.L."/>
            <person name="Chain P.S."/>
            <person name="Currie B.J."/>
            <person name="Daligault H.E."/>
            <person name="Davenport K.W."/>
            <person name="Davis C.B."/>
            <person name="Inglis T.J."/>
            <person name="Kaestli M."/>
            <person name="Koren S."/>
            <person name="Mayo M."/>
            <person name="Merritt A.J."/>
            <person name="Price E.P."/>
            <person name="Sarovich D.S."/>
            <person name="Warner J."/>
            <person name="Rosovitz M.J."/>
        </authorList>
    </citation>
    <scope>NUCLEOTIDE SEQUENCE [LARGE SCALE GENOMIC DNA]</scope>
    <source>
        <strain evidence="4">DSM 2030</strain>
    </source>
</reference>
<feature type="compositionally biased region" description="Polar residues" evidence="1">
    <location>
        <begin position="70"/>
        <end position="132"/>
    </location>
</feature>
<dbReference type="Proteomes" id="UP000029669">
    <property type="component" value="Chromosome"/>
</dbReference>
<dbReference type="InterPro" id="IPR002477">
    <property type="entry name" value="Peptidoglycan-bd-like"/>
</dbReference>
<evidence type="ECO:0000313" key="4">
    <source>
        <dbReference type="Proteomes" id="UP000029669"/>
    </source>
</evidence>
<dbReference type="InterPro" id="IPR036366">
    <property type="entry name" value="PGBDSf"/>
</dbReference>
<dbReference type="EMBL" id="CP009170">
    <property type="protein sequence ID" value="AIS53558.1"/>
    <property type="molecule type" value="Genomic_DNA"/>
</dbReference>
<dbReference type="STRING" id="2325.TKV_c24400"/>
<dbReference type="SUPFAM" id="SSF47090">
    <property type="entry name" value="PGBD-like"/>
    <property type="match status" value="1"/>
</dbReference>
<dbReference type="KEGG" id="tki:TKV_c24400"/>
<dbReference type="AlphaFoldDB" id="A0A097AUT7"/>